<feature type="chain" id="PRO_5046885101" description="SGNH domain-containing protein" evidence="2">
    <location>
        <begin position="30"/>
        <end position="354"/>
    </location>
</feature>
<feature type="compositionally biased region" description="Basic and acidic residues" evidence="1">
    <location>
        <begin position="315"/>
        <end position="324"/>
    </location>
</feature>
<evidence type="ECO:0000256" key="2">
    <source>
        <dbReference type="SAM" id="SignalP"/>
    </source>
</evidence>
<keyword evidence="4" id="KW-1185">Reference proteome</keyword>
<evidence type="ECO:0000256" key="1">
    <source>
        <dbReference type="SAM" id="MobiDB-lite"/>
    </source>
</evidence>
<sequence>MPTLRGLLYRTTAFSMSRLLFACLASASALQDRPLARAGGGPPPPMGGDPARVLLFGCSLDRNAIAYFCGQKMQSTEFLHGRWCYDTTLNVRIGSLFHPGVGYNGDLQKPFHKPFRKQSRQVTTRDMLEHYVNRTARDMLHGSPDLVVVDSSLWDLAAWRERVPCEGMARPCGTSACSQRCGESACTCSGREVSSERVERWCRHDLPGLLELVQGTFPTSRIAFRTAPTVIDGKVQGHEKFTSRDVEMLYDCVTSSTTEERLFGKYEVVDYHAIVKKLANDNVPGLFKYDGYHPSWYPSMLYINEVLRRVGASPRDPDAHDAHPDVASNARIAAHGHDDSATADDAFGDDNDDI</sequence>
<evidence type="ECO:0000313" key="4">
    <source>
        <dbReference type="Proteomes" id="UP001189429"/>
    </source>
</evidence>
<keyword evidence="2" id="KW-0732">Signal</keyword>
<dbReference type="EMBL" id="CAUYUJ010015348">
    <property type="protein sequence ID" value="CAK0852845.1"/>
    <property type="molecule type" value="Genomic_DNA"/>
</dbReference>
<dbReference type="Proteomes" id="UP001189429">
    <property type="component" value="Unassembled WGS sequence"/>
</dbReference>
<protein>
    <recommendedName>
        <fullName evidence="5">SGNH domain-containing protein</fullName>
    </recommendedName>
</protein>
<name>A0ABN9U245_9DINO</name>
<comment type="caution">
    <text evidence="3">The sequence shown here is derived from an EMBL/GenBank/DDBJ whole genome shotgun (WGS) entry which is preliminary data.</text>
</comment>
<proteinExistence type="predicted"/>
<feature type="signal peptide" evidence="2">
    <location>
        <begin position="1"/>
        <end position="29"/>
    </location>
</feature>
<organism evidence="3 4">
    <name type="scientific">Prorocentrum cordatum</name>
    <dbReference type="NCBI Taxonomy" id="2364126"/>
    <lineage>
        <taxon>Eukaryota</taxon>
        <taxon>Sar</taxon>
        <taxon>Alveolata</taxon>
        <taxon>Dinophyceae</taxon>
        <taxon>Prorocentrales</taxon>
        <taxon>Prorocentraceae</taxon>
        <taxon>Prorocentrum</taxon>
    </lineage>
</organism>
<reference evidence="3" key="1">
    <citation type="submission" date="2023-10" db="EMBL/GenBank/DDBJ databases">
        <authorList>
            <person name="Chen Y."/>
            <person name="Shah S."/>
            <person name="Dougan E. K."/>
            <person name="Thang M."/>
            <person name="Chan C."/>
        </authorList>
    </citation>
    <scope>NUCLEOTIDE SEQUENCE [LARGE SCALE GENOMIC DNA]</scope>
</reference>
<evidence type="ECO:0008006" key="5">
    <source>
        <dbReference type="Google" id="ProtNLM"/>
    </source>
</evidence>
<feature type="region of interest" description="Disordered" evidence="1">
    <location>
        <begin position="313"/>
        <end position="354"/>
    </location>
</feature>
<gene>
    <name evidence="3" type="ORF">PCOR1329_LOCUS44498</name>
</gene>
<evidence type="ECO:0000313" key="3">
    <source>
        <dbReference type="EMBL" id="CAK0852845.1"/>
    </source>
</evidence>
<accession>A0ABN9U245</accession>